<reference evidence="1" key="1">
    <citation type="journal article" date="2014" name="Front. Microbiol.">
        <title>High frequency of phylogenetically diverse reductive dehalogenase-homologous genes in deep subseafloor sedimentary metagenomes.</title>
        <authorList>
            <person name="Kawai M."/>
            <person name="Futagami T."/>
            <person name="Toyoda A."/>
            <person name="Takaki Y."/>
            <person name="Nishi S."/>
            <person name="Hori S."/>
            <person name="Arai W."/>
            <person name="Tsubouchi T."/>
            <person name="Morono Y."/>
            <person name="Uchiyama I."/>
            <person name="Ito T."/>
            <person name="Fujiyama A."/>
            <person name="Inagaki F."/>
            <person name="Takami H."/>
        </authorList>
    </citation>
    <scope>NUCLEOTIDE SEQUENCE</scope>
    <source>
        <strain evidence="1">Expedition CK06-06</strain>
    </source>
</reference>
<comment type="caution">
    <text evidence="1">The sequence shown here is derived from an EMBL/GenBank/DDBJ whole genome shotgun (WGS) entry which is preliminary data.</text>
</comment>
<evidence type="ECO:0000313" key="1">
    <source>
        <dbReference type="EMBL" id="GAJ11278.1"/>
    </source>
</evidence>
<dbReference type="AlphaFoldDB" id="X1U134"/>
<feature type="non-terminal residue" evidence="1">
    <location>
        <position position="72"/>
    </location>
</feature>
<sequence length="72" mass="8827">MQKRLKRYNIVRWAEEFIDRLLETKKLQEELHAKILIFGLREKLLKDYHKSKKRLLLLDYDDTLVPFSGRPE</sequence>
<organism evidence="1">
    <name type="scientific">marine sediment metagenome</name>
    <dbReference type="NCBI Taxonomy" id="412755"/>
    <lineage>
        <taxon>unclassified sequences</taxon>
        <taxon>metagenomes</taxon>
        <taxon>ecological metagenomes</taxon>
    </lineage>
</organism>
<name>X1U134_9ZZZZ</name>
<proteinExistence type="predicted"/>
<protein>
    <submittedName>
        <fullName evidence="1">Uncharacterized protein</fullName>
    </submittedName>
</protein>
<dbReference type="EMBL" id="BARW01033578">
    <property type="protein sequence ID" value="GAJ11278.1"/>
    <property type="molecule type" value="Genomic_DNA"/>
</dbReference>
<accession>X1U134</accession>
<gene>
    <name evidence="1" type="ORF">S12H4_52856</name>
</gene>